<reference evidence="3" key="1">
    <citation type="submission" date="2016-09" db="EMBL/GenBank/DDBJ databases">
        <authorList>
            <person name="Koehorst J."/>
        </authorList>
    </citation>
    <scope>NUCLEOTIDE SEQUENCE [LARGE SCALE GENOMIC DNA]</scope>
</reference>
<dbReference type="STRING" id="1679444.PYTT_0144"/>
<sequence length="190" mass="21550">MAFSSPSGGGRVASPLKEAEKALEPLNGVSREQRELRFTRNAWALWLYFWGVYLVLGMAMTVGMDIRPRVPFWLEAACWTGGVVLAVACFWLAVVCMRRAYVLLTPLGVEILPLWKPEKRMKVYPWYGIGDWSPRLGGIVLLMEDGSSEKINLFCMRERQRELLTTALTGRIMQKIHSHHDSPRSEQAAP</sequence>
<dbReference type="EMBL" id="LT629973">
    <property type="protein sequence ID" value="SEH71018.1"/>
    <property type="molecule type" value="Genomic_DNA"/>
</dbReference>
<evidence type="ECO:0000256" key="1">
    <source>
        <dbReference type="SAM" id="Phobius"/>
    </source>
</evidence>
<keyword evidence="3" id="KW-1185">Reference proteome</keyword>
<dbReference type="RefSeq" id="WP_141675673.1">
    <property type="nucleotide sequence ID" value="NZ_LT629973.1"/>
</dbReference>
<dbReference type="Proteomes" id="UP000176204">
    <property type="component" value="Chromosome I"/>
</dbReference>
<keyword evidence="1" id="KW-0472">Membrane</keyword>
<evidence type="ECO:0000313" key="2">
    <source>
        <dbReference type="EMBL" id="SEH71018.1"/>
    </source>
</evidence>
<dbReference type="AlphaFoldDB" id="A0A1H6KCV9"/>
<gene>
    <name evidence="2" type="ORF">PYTT_0144</name>
</gene>
<keyword evidence="1" id="KW-1133">Transmembrane helix</keyword>
<organism evidence="2 3">
    <name type="scientific">Akkermansia glycaniphila</name>
    <dbReference type="NCBI Taxonomy" id="1679444"/>
    <lineage>
        <taxon>Bacteria</taxon>
        <taxon>Pseudomonadati</taxon>
        <taxon>Verrucomicrobiota</taxon>
        <taxon>Verrucomicrobiia</taxon>
        <taxon>Verrucomicrobiales</taxon>
        <taxon>Akkermansiaceae</taxon>
        <taxon>Akkermansia</taxon>
    </lineage>
</organism>
<accession>A0A1H6KCV9</accession>
<protein>
    <submittedName>
        <fullName evidence="2">Uncharacterized protein</fullName>
    </submittedName>
</protein>
<name>A0A1H6KCV9_9BACT</name>
<feature type="transmembrane region" description="Helical" evidence="1">
    <location>
        <begin position="72"/>
        <end position="93"/>
    </location>
</feature>
<keyword evidence="1" id="KW-0812">Transmembrane</keyword>
<proteinExistence type="predicted"/>
<evidence type="ECO:0000313" key="3">
    <source>
        <dbReference type="Proteomes" id="UP000176204"/>
    </source>
</evidence>
<feature type="transmembrane region" description="Helical" evidence="1">
    <location>
        <begin position="43"/>
        <end position="60"/>
    </location>
</feature>
<dbReference type="KEGG" id="agl:PYTT_0144"/>